<feature type="transmembrane region" description="Helical" evidence="17">
    <location>
        <begin position="84"/>
        <end position="103"/>
    </location>
</feature>
<dbReference type="InterPro" id="IPR004481">
    <property type="entry name" value="K/Na/Ca-exchanger"/>
</dbReference>
<evidence type="ECO:0000313" key="20">
    <source>
        <dbReference type="Proteomes" id="UP001608902"/>
    </source>
</evidence>
<keyword evidence="13" id="KW-0915">Sodium</keyword>
<feature type="domain" description="Sodium/calcium exchanger membrane region" evidence="18">
    <location>
        <begin position="1"/>
        <end position="100"/>
    </location>
</feature>
<name>A0ABD6EEI5_9BILA</name>
<accession>A0ABD6EEI5</accession>
<dbReference type="AlphaFoldDB" id="A0ABD6EEI5"/>
<protein>
    <recommendedName>
        <fullName evidence="18">Sodium/calcium exchanger membrane region domain-containing protein</fullName>
    </recommendedName>
</protein>
<evidence type="ECO:0000256" key="9">
    <source>
        <dbReference type="ARBA" id="ARBA00022837"/>
    </source>
</evidence>
<comment type="subcellular location">
    <subcellularLocation>
        <location evidence="1">Membrane</location>
        <topology evidence="1">Multi-pass membrane protein</topology>
    </subcellularLocation>
</comment>
<feature type="transmembrane region" description="Helical" evidence="17">
    <location>
        <begin position="474"/>
        <end position="497"/>
    </location>
</feature>
<dbReference type="Proteomes" id="UP001608902">
    <property type="component" value="Unassembled WGS sequence"/>
</dbReference>
<keyword evidence="11" id="KW-0630">Potassium</keyword>
<dbReference type="GO" id="GO:0006813">
    <property type="term" value="P:potassium ion transport"/>
    <property type="evidence" value="ECO:0007669"/>
    <property type="project" value="UniProtKB-KW"/>
</dbReference>
<keyword evidence="7 17" id="KW-0812">Transmembrane</keyword>
<evidence type="ECO:0000256" key="10">
    <source>
        <dbReference type="ARBA" id="ARBA00022847"/>
    </source>
</evidence>
<keyword evidence="6" id="KW-0109">Calcium transport</keyword>
<evidence type="ECO:0000256" key="4">
    <source>
        <dbReference type="ARBA" id="ARBA00022449"/>
    </source>
</evidence>
<dbReference type="PANTHER" id="PTHR10846:SF72">
    <property type="entry name" value="SODIUM_POTASSIUM_CALCIUM EXCHANGER NCKX30C"/>
    <property type="match status" value="1"/>
</dbReference>
<keyword evidence="9" id="KW-0106">Calcium</keyword>
<feature type="domain" description="Sodium/calcium exchanger membrane region" evidence="18">
    <location>
        <begin position="367"/>
        <end position="522"/>
    </location>
</feature>
<keyword evidence="16" id="KW-0739">Sodium transport</keyword>
<evidence type="ECO:0000256" key="6">
    <source>
        <dbReference type="ARBA" id="ARBA00022568"/>
    </source>
</evidence>
<feature type="transmembrane region" description="Helical" evidence="17">
    <location>
        <begin position="59"/>
        <end position="78"/>
    </location>
</feature>
<dbReference type="GO" id="GO:0015297">
    <property type="term" value="F:antiporter activity"/>
    <property type="evidence" value="ECO:0007669"/>
    <property type="project" value="UniProtKB-KW"/>
</dbReference>
<dbReference type="Pfam" id="PF01699">
    <property type="entry name" value="Na_Ca_ex"/>
    <property type="match status" value="2"/>
</dbReference>
<evidence type="ECO:0000256" key="1">
    <source>
        <dbReference type="ARBA" id="ARBA00004141"/>
    </source>
</evidence>
<dbReference type="GO" id="GO:0006816">
    <property type="term" value="P:calcium ion transport"/>
    <property type="evidence" value="ECO:0007669"/>
    <property type="project" value="UniProtKB-KW"/>
</dbReference>
<feature type="transmembrane region" description="Helical" evidence="17">
    <location>
        <begin position="509"/>
        <end position="530"/>
    </location>
</feature>
<evidence type="ECO:0000259" key="18">
    <source>
        <dbReference type="Pfam" id="PF01699"/>
    </source>
</evidence>
<feature type="transmembrane region" description="Helical" evidence="17">
    <location>
        <begin position="443"/>
        <end position="462"/>
    </location>
</feature>
<dbReference type="NCBIfam" id="TIGR00367">
    <property type="entry name" value="calcium/sodium antiporter"/>
    <property type="match status" value="1"/>
</dbReference>
<evidence type="ECO:0000256" key="13">
    <source>
        <dbReference type="ARBA" id="ARBA00023053"/>
    </source>
</evidence>
<keyword evidence="3" id="KW-0813">Transport</keyword>
<reference evidence="19 20" key="1">
    <citation type="submission" date="2024-08" db="EMBL/GenBank/DDBJ databases">
        <title>Gnathostoma spinigerum genome.</title>
        <authorList>
            <person name="Gonzalez-Bertolin B."/>
            <person name="Monzon S."/>
            <person name="Zaballos A."/>
            <person name="Jimenez P."/>
            <person name="Dekumyoy P."/>
            <person name="Varona S."/>
            <person name="Cuesta I."/>
            <person name="Sumanam S."/>
            <person name="Adisakwattana P."/>
            <person name="Gasser R.B."/>
            <person name="Hernandez-Gonzalez A."/>
            <person name="Young N.D."/>
            <person name="Perteguer M.J."/>
        </authorList>
    </citation>
    <scope>NUCLEOTIDE SEQUENCE [LARGE SCALE GENOMIC DNA]</scope>
    <source>
        <strain evidence="19">AL3</strain>
        <tissue evidence="19">Liver</tissue>
    </source>
</reference>
<sequence length="541" mass="60006">MAAGGSAPEFFTSLFGVFITQNNVGIGTIVGSATFNILCVLAFCALCSRDILHLTWWPLFRDMFFYIFALLFLVIIFFDEVIEWFEASTMIIIYIIYGIFMKYNGKIEGFVRFKLNMVTSGHKTSPSERTKSPVNANRLPITGERRRSIPVLHSGGLFRESITKLVREQKSNPFFRDNVPCSTASLRRQATLPLTKSPKNNCSQKRLSLQTSNEIKANNTLRGIEQSVRTKSFDASKRKPTISVIHECAIDGLTDRNSSSVICSEMPGAMLETVESTSSKSVSELSSNTKVSKAGVRFDDKSTDELKCRQKILCPDPEPIDGERPVDLSWPSTTMARLTYVILAPVTYTLYCTLPDTKKAERRKLFILTFLGSILWIAFYAYIMVWWAAVIGETLGIPTEIMGLTLLAAGTSIPDLITSVIVARKGLGDMAVSSSIGSNLFDICIGLPVPWVLHALIFWTFHTSDASSSVAVSSKGLICSVGMLFIMLVILVISIAACRWQMDKKFGAIMLFAYIAFCLLSILLENGILLCPLKTNNYSCR</sequence>
<dbReference type="GO" id="GO:0006814">
    <property type="term" value="P:sodium ion transport"/>
    <property type="evidence" value="ECO:0007669"/>
    <property type="project" value="UniProtKB-KW"/>
</dbReference>
<feature type="transmembrane region" description="Helical" evidence="17">
    <location>
        <begin position="365"/>
        <end position="389"/>
    </location>
</feature>
<keyword evidence="8" id="KW-0732">Signal</keyword>
<keyword evidence="14" id="KW-0406">Ion transport</keyword>
<dbReference type="FunFam" id="1.20.1420.30:FF:000004">
    <property type="entry name" value="Sodium/potassium/calcium exchanger 2 isoform 1"/>
    <property type="match status" value="1"/>
</dbReference>
<evidence type="ECO:0000313" key="19">
    <source>
        <dbReference type="EMBL" id="MFH4978363.1"/>
    </source>
</evidence>
<dbReference type="InterPro" id="IPR044880">
    <property type="entry name" value="NCX_ion-bd_dom_sf"/>
</dbReference>
<keyword evidence="15 17" id="KW-0472">Membrane</keyword>
<dbReference type="FunFam" id="1.20.1420.30:FF:000009">
    <property type="entry name" value="sodium/potassium/calcium exchanger 5 isoform X2"/>
    <property type="match status" value="1"/>
</dbReference>
<dbReference type="GO" id="GO:0015293">
    <property type="term" value="F:symporter activity"/>
    <property type="evidence" value="ECO:0007669"/>
    <property type="project" value="UniProtKB-KW"/>
</dbReference>
<evidence type="ECO:0000256" key="2">
    <source>
        <dbReference type="ARBA" id="ARBA00005364"/>
    </source>
</evidence>
<evidence type="ECO:0000256" key="14">
    <source>
        <dbReference type="ARBA" id="ARBA00023065"/>
    </source>
</evidence>
<evidence type="ECO:0000256" key="11">
    <source>
        <dbReference type="ARBA" id="ARBA00022958"/>
    </source>
</evidence>
<keyword evidence="12 17" id="KW-1133">Transmembrane helix</keyword>
<dbReference type="PANTHER" id="PTHR10846">
    <property type="entry name" value="SODIUM/POTASSIUM/CALCIUM EXCHANGER"/>
    <property type="match status" value="1"/>
</dbReference>
<comment type="caution">
    <text evidence="19">The sequence shown here is derived from an EMBL/GenBank/DDBJ whole genome shotgun (WGS) entry which is preliminary data.</text>
</comment>
<evidence type="ECO:0000256" key="15">
    <source>
        <dbReference type="ARBA" id="ARBA00023136"/>
    </source>
</evidence>
<dbReference type="InterPro" id="IPR004837">
    <property type="entry name" value="NaCa_Exmemb"/>
</dbReference>
<evidence type="ECO:0000256" key="8">
    <source>
        <dbReference type="ARBA" id="ARBA00022729"/>
    </source>
</evidence>
<dbReference type="GO" id="GO:0016020">
    <property type="term" value="C:membrane"/>
    <property type="evidence" value="ECO:0007669"/>
    <property type="project" value="UniProtKB-SubCell"/>
</dbReference>
<evidence type="ECO:0000256" key="17">
    <source>
        <dbReference type="SAM" id="Phobius"/>
    </source>
</evidence>
<evidence type="ECO:0000256" key="16">
    <source>
        <dbReference type="ARBA" id="ARBA00023201"/>
    </source>
</evidence>
<keyword evidence="4" id="KW-0050">Antiport</keyword>
<dbReference type="Gene3D" id="1.20.1420.30">
    <property type="entry name" value="NCX, central ion-binding region"/>
    <property type="match status" value="2"/>
</dbReference>
<gene>
    <name evidence="19" type="ORF">AB6A40_005072</name>
</gene>
<evidence type="ECO:0000256" key="7">
    <source>
        <dbReference type="ARBA" id="ARBA00022692"/>
    </source>
</evidence>
<keyword evidence="20" id="KW-1185">Reference proteome</keyword>
<comment type="similarity">
    <text evidence="2">Belongs to the Ca(2+):cation antiporter (CaCA) (TC 2.A.19) family. SLC24A subfamily.</text>
</comment>
<evidence type="ECO:0000256" key="5">
    <source>
        <dbReference type="ARBA" id="ARBA00022538"/>
    </source>
</evidence>
<feature type="transmembrane region" description="Helical" evidence="17">
    <location>
        <begin position="24"/>
        <end position="47"/>
    </location>
</feature>
<organism evidence="19 20">
    <name type="scientific">Gnathostoma spinigerum</name>
    <dbReference type="NCBI Taxonomy" id="75299"/>
    <lineage>
        <taxon>Eukaryota</taxon>
        <taxon>Metazoa</taxon>
        <taxon>Ecdysozoa</taxon>
        <taxon>Nematoda</taxon>
        <taxon>Chromadorea</taxon>
        <taxon>Rhabditida</taxon>
        <taxon>Spirurina</taxon>
        <taxon>Gnathostomatomorpha</taxon>
        <taxon>Gnathostomatoidea</taxon>
        <taxon>Gnathostomatidae</taxon>
        <taxon>Gnathostoma</taxon>
    </lineage>
</organism>
<proteinExistence type="inferred from homology"/>
<evidence type="ECO:0000256" key="12">
    <source>
        <dbReference type="ARBA" id="ARBA00022989"/>
    </source>
</evidence>
<evidence type="ECO:0000256" key="3">
    <source>
        <dbReference type="ARBA" id="ARBA00022448"/>
    </source>
</evidence>
<keyword evidence="5" id="KW-0633">Potassium transport</keyword>
<dbReference type="EMBL" id="JBGFUD010003131">
    <property type="protein sequence ID" value="MFH4978363.1"/>
    <property type="molecule type" value="Genomic_DNA"/>
</dbReference>
<keyword evidence="10" id="KW-0769">Symport</keyword>
<feature type="transmembrane region" description="Helical" evidence="17">
    <location>
        <begin position="401"/>
        <end position="422"/>
    </location>
</feature>